<name>A0A6J5L6K8_9CAUD</name>
<evidence type="ECO:0000313" key="1">
    <source>
        <dbReference type="EMBL" id="CAB4128886.1"/>
    </source>
</evidence>
<accession>A0A6J5L6K8</accession>
<reference evidence="1" key="1">
    <citation type="submission" date="2020-04" db="EMBL/GenBank/DDBJ databases">
        <authorList>
            <person name="Chiriac C."/>
            <person name="Salcher M."/>
            <person name="Ghai R."/>
            <person name="Kavagutti S V."/>
        </authorList>
    </citation>
    <scope>NUCLEOTIDE SEQUENCE</scope>
</reference>
<organism evidence="1">
    <name type="scientific">uncultured Caudovirales phage</name>
    <dbReference type="NCBI Taxonomy" id="2100421"/>
    <lineage>
        <taxon>Viruses</taxon>
        <taxon>Duplodnaviria</taxon>
        <taxon>Heunggongvirae</taxon>
        <taxon>Uroviricota</taxon>
        <taxon>Caudoviricetes</taxon>
        <taxon>Peduoviridae</taxon>
        <taxon>Maltschvirus</taxon>
        <taxon>Maltschvirus maltsch</taxon>
    </lineage>
</organism>
<protein>
    <submittedName>
        <fullName evidence="1">Uncharacterized protein</fullName>
    </submittedName>
</protein>
<dbReference type="EMBL" id="LR796226">
    <property type="protein sequence ID" value="CAB4128886.1"/>
    <property type="molecule type" value="Genomic_DNA"/>
</dbReference>
<sequence>MATLASLIDRVRVELGDLGKSFVTQFVADGTTNRFKLHYSPLDANGVMVFKNGIDISNECSVEESTGVLVTDTLPDDGDEFTVSGNYYRYFTQTEMTTLVNDAVVQHTGRTTDSVGRKITISNLPVIEEYPVAIYAVTLALYTLATDSAFDIDIQAPDGVSIPRAERYRQLMEMVQTRREQYRELCTYLGIGMYKIDVLSLRRISKATGRYVPVYKPQEVDDRSYPQRAHLPEPTYGDQPTEWPTQDVELTAYQGRSFTADISFTYATGTPFLGKLLNQRGSVVRIQDFAIDVVEDPADSGEYTATISLTADQTMRLANRTYWSIQVDDQTESTTIPTEVKGGNFFTVRASEVVL</sequence>
<gene>
    <name evidence="1" type="ORF">UFOVP111_100</name>
</gene>
<proteinExistence type="predicted"/>